<sequence>MREEQTHAKAPNMQKRQNSAIDKWGFRDWELTFREELAREDAEKPGRQGSAHDLRLQRQDTQYCQREERRKMNGRIWEGLGVSLSDRVEWPLLSPYSIC</sequence>
<dbReference type="EMBL" id="JAXQNO010000018">
    <property type="protein sequence ID" value="KAK4776394.1"/>
    <property type="molecule type" value="Genomic_DNA"/>
</dbReference>
<keyword evidence="3" id="KW-1185">Reference proteome</keyword>
<evidence type="ECO:0000313" key="2">
    <source>
        <dbReference type="EMBL" id="KAK4776394.1"/>
    </source>
</evidence>
<comment type="caution">
    <text evidence="2">The sequence shown here is derived from an EMBL/GenBank/DDBJ whole genome shotgun (WGS) entry which is preliminary data.</text>
</comment>
<evidence type="ECO:0000256" key="1">
    <source>
        <dbReference type="SAM" id="MobiDB-lite"/>
    </source>
</evidence>
<gene>
    <name evidence="2" type="ORF">SAY86_005082</name>
</gene>
<feature type="region of interest" description="Disordered" evidence="1">
    <location>
        <begin position="40"/>
        <end position="60"/>
    </location>
</feature>
<feature type="compositionally biased region" description="Basic and acidic residues" evidence="1">
    <location>
        <begin position="40"/>
        <end position="58"/>
    </location>
</feature>
<reference evidence="2 3" key="1">
    <citation type="journal article" date="2023" name="Hortic Res">
        <title>Pangenome of water caltrop reveals structural variations and asymmetric subgenome divergence after allopolyploidization.</title>
        <authorList>
            <person name="Zhang X."/>
            <person name="Chen Y."/>
            <person name="Wang L."/>
            <person name="Yuan Y."/>
            <person name="Fang M."/>
            <person name="Shi L."/>
            <person name="Lu R."/>
            <person name="Comes H.P."/>
            <person name="Ma Y."/>
            <person name="Chen Y."/>
            <person name="Huang G."/>
            <person name="Zhou Y."/>
            <person name="Zheng Z."/>
            <person name="Qiu Y."/>
        </authorList>
    </citation>
    <scope>NUCLEOTIDE SEQUENCE [LARGE SCALE GENOMIC DNA]</scope>
    <source>
        <strain evidence="2">F231</strain>
    </source>
</reference>
<accession>A0AAN7L271</accession>
<protein>
    <submittedName>
        <fullName evidence="2">Uncharacterized protein</fullName>
    </submittedName>
</protein>
<evidence type="ECO:0000313" key="3">
    <source>
        <dbReference type="Proteomes" id="UP001346149"/>
    </source>
</evidence>
<dbReference type="AlphaFoldDB" id="A0AAN7L271"/>
<organism evidence="2 3">
    <name type="scientific">Trapa natans</name>
    <name type="common">Water chestnut</name>
    <dbReference type="NCBI Taxonomy" id="22666"/>
    <lineage>
        <taxon>Eukaryota</taxon>
        <taxon>Viridiplantae</taxon>
        <taxon>Streptophyta</taxon>
        <taxon>Embryophyta</taxon>
        <taxon>Tracheophyta</taxon>
        <taxon>Spermatophyta</taxon>
        <taxon>Magnoliopsida</taxon>
        <taxon>eudicotyledons</taxon>
        <taxon>Gunneridae</taxon>
        <taxon>Pentapetalae</taxon>
        <taxon>rosids</taxon>
        <taxon>malvids</taxon>
        <taxon>Myrtales</taxon>
        <taxon>Lythraceae</taxon>
        <taxon>Trapa</taxon>
    </lineage>
</organism>
<dbReference type="Proteomes" id="UP001346149">
    <property type="component" value="Unassembled WGS sequence"/>
</dbReference>
<proteinExistence type="predicted"/>
<feature type="region of interest" description="Disordered" evidence="1">
    <location>
        <begin position="1"/>
        <end position="21"/>
    </location>
</feature>
<name>A0AAN7L271_TRANT</name>